<keyword evidence="1" id="KW-0812">Transmembrane</keyword>
<dbReference type="OMA" id="KHHWMTL"/>
<accession>A0A3M6UUY6</accession>
<dbReference type="GO" id="GO:0070291">
    <property type="term" value="P:N-acylethanolamine metabolic process"/>
    <property type="evidence" value="ECO:0007669"/>
    <property type="project" value="TreeGrafter"/>
</dbReference>
<name>A0A3M6UUY6_POCDA</name>
<gene>
    <name evidence="3" type="ORF">pdam_00020976</name>
</gene>
<evidence type="ECO:0000256" key="1">
    <source>
        <dbReference type="SAM" id="Phobius"/>
    </source>
</evidence>
<dbReference type="SUPFAM" id="SSF51695">
    <property type="entry name" value="PLC-like phosphodiesterases"/>
    <property type="match status" value="1"/>
</dbReference>
<dbReference type="PANTHER" id="PTHR46320">
    <property type="entry name" value="GLYCEROPHOSPHODIESTER PHOSPHODIESTERASE 1"/>
    <property type="match status" value="1"/>
</dbReference>
<dbReference type="GO" id="GO:0006580">
    <property type="term" value="P:ethanolamine metabolic process"/>
    <property type="evidence" value="ECO:0007669"/>
    <property type="project" value="TreeGrafter"/>
</dbReference>
<evidence type="ECO:0000313" key="3">
    <source>
        <dbReference type="EMBL" id="RMX57481.1"/>
    </source>
</evidence>
<dbReference type="PANTHER" id="PTHR46320:SF1">
    <property type="entry name" value="GLYCEROPHOSPHODIESTER PHOSPHODIESTERASE 1"/>
    <property type="match status" value="1"/>
</dbReference>
<evidence type="ECO:0000313" key="4">
    <source>
        <dbReference type="Proteomes" id="UP000275408"/>
    </source>
</evidence>
<dbReference type="GO" id="GO:0005886">
    <property type="term" value="C:plasma membrane"/>
    <property type="evidence" value="ECO:0007669"/>
    <property type="project" value="TreeGrafter"/>
</dbReference>
<dbReference type="GO" id="GO:0006644">
    <property type="term" value="P:phospholipid metabolic process"/>
    <property type="evidence" value="ECO:0007669"/>
    <property type="project" value="TreeGrafter"/>
</dbReference>
<dbReference type="InterPro" id="IPR017946">
    <property type="entry name" value="PLC-like_Pdiesterase_TIM-brl"/>
</dbReference>
<dbReference type="Gene3D" id="3.20.20.190">
    <property type="entry name" value="Phosphatidylinositol (PI) phosphodiesterase"/>
    <property type="match status" value="1"/>
</dbReference>
<dbReference type="STRING" id="46731.A0A3M6UUY6"/>
<dbReference type="Pfam" id="PF03009">
    <property type="entry name" value="GDPD"/>
    <property type="match status" value="1"/>
</dbReference>
<dbReference type="GO" id="GO:0008889">
    <property type="term" value="F:glycerophosphodiester phosphodiesterase activity"/>
    <property type="evidence" value="ECO:0007669"/>
    <property type="project" value="TreeGrafter"/>
</dbReference>
<dbReference type="AlphaFoldDB" id="A0A3M6UUY6"/>
<keyword evidence="4" id="KW-1185">Reference proteome</keyword>
<comment type="caution">
    <text evidence="3">The sequence shown here is derived from an EMBL/GenBank/DDBJ whole genome shotgun (WGS) entry which is preliminary data.</text>
</comment>
<keyword evidence="1" id="KW-1133">Transmembrane helix</keyword>
<dbReference type="CDD" id="cd08573">
    <property type="entry name" value="GDPD_GDE1"/>
    <property type="match status" value="1"/>
</dbReference>
<dbReference type="InterPro" id="IPR030395">
    <property type="entry name" value="GP_PDE_dom"/>
</dbReference>
<dbReference type="EMBL" id="RCHS01000650">
    <property type="protein sequence ID" value="RMX57481.1"/>
    <property type="molecule type" value="Genomic_DNA"/>
</dbReference>
<sequence>MFVMIVEMALTAVSYGLHIYFAILLIFLSVMMFILYRLLRFPRPTPYTVSCFLRRGALSRSSPVIIGHRGCSLEAPENTLAAFKLAKENGAQGVEFDLDFTKDGVPVIIHDSTVDRTTDGHGKVRDFTYEEIRRLNASAKHPNREKFPDERIPYLQEVVDLCVNLGLQMYIDVKAASQAGKAASVLKNLFASHQLYDKAIVCSFYPNVIFQVRRADPNILTALTWRKMFISLTDYCGPCRYKEWWKQLLAPLLDRIWELHLHSWVYDILGVSVFLSHTAHFSREYQREWQNNGVSVVLWTVNDPAEKDYFGRVLKCPIMTDCVGSSSQQSAP</sequence>
<dbReference type="PROSITE" id="PS51704">
    <property type="entry name" value="GP_PDE"/>
    <property type="match status" value="1"/>
</dbReference>
<feature type="transmembrane region" description="Helical" evidence="1">
    <location>
        <begin position="12"/>
        <end position="36"/>
    </location>
</feature>
<protein>
    <recommendedName>
        <fullName evidence="2">GP-PDE domain-containing protein</fullName>
    </recommendedName>
</protein>
<dbReference type="OrthoDB" id="197419at2759"/>
<keyword evidence="1" id="KW-0472">Membrane</keyword>
<reference evidence="3 4" key="1">
    <citation type="journal article" date="2018" name="Sci. Rep.">
        <title>Comparative analysis of the Pocillopora damicornis genome highlights role of immune system in coral evolution.</title>
        <authorList>
            <person name="Cunning R."/>
            <person name="Bay R.A."/>
            <person name="Gillette P."/>
            <person name="Baker A.C."/>
            <person name="Traylor-Knowles N."/>
        </authorList>
    </citation>
    <scope>NUCLEOTIDE SEQUENCE [LARGE SCALE GENOMIC DNA]</scope>
    <source>
        <strain evidence="3">RSMAS</strain>
        <tissue evidence="3">Whole animal</tissue>
    </source>
</reference>
<evidence type="ECO:0000259" key="2">
    <source>
        <dbReference type="PROSITE" id="PS51704"/>
    </source>
</evidence>
<feature type="domain" description="GP-PDE" evidence="2">
    <location>
        <begin position="63"/>
        <end position="330"/>
    </location>
</feature>
<dbReference type="Proteomes" id="UP000275408">
    <property type="component" value="Unassembled WGS sequence"/>
</dbReference>
<organism evidence="3 4">
    <name type="scientific">Pocillopora damicornis</name>
    <name type="common">Cauliflower coral</name>
    <name type="synonym">Millepora damicornis</name>
    <dbReference type="NCBI Taxonomy" id="46731"/>
    <lineage>
        <taxon>Eukaryota</taxon>
        <taxon>Metazoa</taxon>
        <taxon>Cnidaria</taxon>
        <taxon>Anthozoa</taxon>
        <taxon>Hexacorallia</taxon>
        <taxon>Scleractinia</taxon>
        <taxon>Astrocoeniina</taxon>
        <taxon>Pocilloporidae</taxon>
        <taxon>Pocillopora</taxon>
    </lineage>
</organism>
<proteinExistence type="predicted"/>